<feature type="region of interest" description="Disordered" evidence="2">
    <location>
        <begin position="1"/>
        <end position="43"/>
    </location>
</feature>
<name>A0A7W7HR66_9ACTN</name>
<comment type="caution">
    <text evidence="4">The sequence shown here is derived from an EMBL/GenBank/DDBJ whole genome shotgun (WGS) entry which is preliminary data.</text>
</comment>
<dbReference type="RefSeq" id="WP_307838060.1">
    <property type="nucleotide sequence ID" value="NZ_BOMP01000161.1"/>
</dbReference>
<evidence type="ECO:0000256" key="2">
    <source>
        <dbReference type="SAM" id="MobiDB-lite"/>
    </source>
</evidence>
<evidence type="ECO:0000313" key="5">
    <source>
        <dbReference type="Proteomes" id="UP000590511"/>
    </source>
</evidence>
<sequence>MISHGKPLVTCSMRSAGTPFQRRPAGHAADRRPSKGFVTPNRGIPVAAPLLSEMSSTDEVRARARERNVMGLDDKIENKAQEATGEAKQTIGEATDDKELQAEGKADQRSANLKQAGQKIKDAFRRK</sequence>
<evidence type="ECO:0000313" key="4">
    <source>
        <dbReference type="EMBL" id="MBB4755165.1"/>
    </source>
</evidence>
<dbReference type="SUPFAM" id="SSF69047">
    <property type="entry name" value="Hypothetical protein YjbJ"/>
    <property type="match status" value="1"/>
</dbReference>
<dbReference type="AlphaFoldDB" id="A0A7W7HR66"/>
<feature type="compositionally biased region" description="Basic and acidic residues" evidence="2">
    <location>
        <begin position="71"/>
        <end position="80"/>
    </location>
</feature>
<dbReference type="Proteomes" id="UP000590511">
    <property type="component" value="Unassembled WGS sequence"/>
</dbReference>
<feature type="region of interest" description="Disordered" evidence="2">
    <location>
        <begin position="71"/>
        <end position="127"/>
    </location>
</feature>
<reference evidence="4 5" key="1">
    <citation type="submission" date="2020-08" db="EMBL/GenBank/DDBJ databases">
        <title>Sequencing the genomes of 1000 actinobacteria strains.</title>
        <authorList>
            <person name="Klenk H.-P."/>
        </authorList>
    </citation>
    <scope>NUCLEOTIDE SEQUENCE [LARGE SCALE GENOMIC DNA]</scope>
    <source>
        <strain evidence="4 5">DSM 43150</strain>
    </source>
</reference>
<feature type="compositionally biased region" description="Basic and acidic residues" evidence="2">
    <location>
        <begin position="95"/>
        <end position="108"/>
    </location>
</feature>
<dbReference type="InterPro" id="IPR036629">
    <property type="entry name" value="YjbJ_sf"/>
</dbReference>
<dbReference type="InterPro" id="IPR008462">
    <property type="entry name" value="CsbD"/>
</dbReference>
<feature type="domain" description="CsbD-like" evidence="3">
    <location>
        <begin position="74"/>
        <end position="125"/>
    </location>
</feature>
<accession>A0A7W7HR66</accession>
<proteinExistence type="inferred from homology"/>
<protein>
    <submittedName>
        <fullName evidence="4">Uncharacterized protein YjbJ (UPF0337 family)</fullName>
    </submittedName>
</protein>
<organism evidence="4 5">
    <name type="scientific">Actinoplanes lobatus</name>
    <dbReference type="NCBI Taxonomy" id="113568"/>
    <lineage>
        <taxon>Bacteria</taxon>
        <taxon>Bacillati</taxon>
        <taxon>Actinomycetota</taxon>
        <taxon>Actinomycetes</taxon>
        <taxon>Micromonosporales</taxon>
        <taxon>Micromonosporaceae</taxon>
        <taxon>Actinoplanes</taxon>
    </lineage>
</organism>
<evidence type="ECO:0000256" key="1">
    <source>
        <dbReference type="ARBA" id="ARBA00009129"/>
    </source>
</evidence>
<evidence type="ECO:0000259" key="3">
    <source>
        <dbReference type="Pfam" id="PF05532"/>
    </source>
</evidence>
<gene>
    <name evidence="4" type="ORF">BJ964_009326</name>
</gene>
<comment type="similarity">
    <text evidence="1">Belongs to the UPF0337 (CsbD) family.</text>
</comment>
<dbReference type="EMBL" id="JACHNC010000001">
    <property type="protein sequence ID" value="MBB4755165.1"/>
    <property type="molecule type" value="Genomic_DNA"/>
</dbReference>
<dbReference type="Pfam" id="PF05532">
    <property type="entry name" value="CsbD"/>
    <property type="match status" value="1"/>
</dbReference>
<dbReference type="Gene3D" id="1.10.1470.10">
    <property type="entry name" value="YjbJ"/>
    <property type="match status" value="1"/>
</dbReference>